<dbReference type="PROSITE" id="PS00324">
    <property type="entry name" value="ASPARTOKINASE"/>
    <property type="match status" value="1"/>
</dbReference>
<dbReference type="InterPro" id="IPR001048">
    <property type="entry name" value="Asp/Glu/Uridylate_kinase"/>
</dbReference>
<proteinExistence type="inferred from homology"/>
<feature type="domain" description="Aspartate/glutamate/uridylate kinase" evidence="11">
    <location>
        <begin position="2"/>
        <end position="281"/>
    </location>
</feature>
<name>A0A2N1J2M4_9BACT</name>
<dbReference type="GO" id="GO:0009090">
    <property type="term" value="P:homoserine biosynthetic process"/>
    <property type="evidence" value="ECO:0007669"/>
    <property type="project" value="TreeGrafter"/>
</dbReference>
<evidence type="ECO:0000256" key="9">
    <source>
        <dbReference type="RuleBase" id="RU003448"/>
    </source>
</evidence>
<dbReference type="GO" id="GO:0009088">
    <property type="term" value="P:threonine biosynthetic process"/>
    <property type="evidence" value="ECO:0007669"/>
    <property type="project" value="UniProtKB-UniPathway"/>
</dbReference>
<dbReference type="AlphaFoldDB" id="A0A2N1J2M4"/>
<evidence type="ECO:0000256" key="5">
    <source>
        <dbReference type="ARBA" id="ARBA00022777"/>
    </source>
</evidence>
<evidence type="ECO:0000256" key="7">
    <source>
        <dbReference type="ARBA" id="ARBA00047872"/>
    </source>
</evidence>
<dbReference type="Gene3D" id="1.20.120.1320">
    <property type="entry name" value="Aspartokinase, catalytic domain"/>
    <property type="match status" value="1"/>
</dbReference>
<dbReference type="UniPathway" id="UPA00051">
    <property type="reaction ID" value="UER00462"/>
</dbReference>
<evidence type="ECO:0000313" key="12">
    <source>
        <dbReference type="EMBL" id="PKI80754.1"/>
    </source>
</evidence>
<dbReference type="GO" id="GO:0005524">
    <property type="term" value="F:ATP binding"/>
    <property type="evidence" value="ECO:0007669"/>
    <property type="project" value="UniProtKB-KW"/>
</dbReference>
<evidence type="ECO:0000256" key="2">
    <source>
        <dbReference type="ARBA" id="ARBA00010122"/>
    </source>
</evidence>
<protein>
    <recommendedName>
        <fullName evidence="9">Aspartokinase</fullName>
        <ecNumber evidence="9">2.7.2.4</ecNumber>
    </recommendedName>
</protein>
<keyword evidence="13" id="KW-1185">Reference proteome</keyword>
<reference evidence="12 13" key="1">
    <citation type="submission" date="2017-09" db="EMBL/GenBank/DDBJ databases">
        <title>Genomics of the genus Arcobacter.</title>
        <authorList>
            <person name="Perez-Cataluna A."/>
            <person name="Figueras M.J."/>
            <person name="Salas-Masso N."/>
        </authorList>
    </citation>
    <scope>NUCLEOTIDE SEQUENCE [LARGE SCALE GENOMIC DNA]</scope>
    <source>
        <strain evidence="12 13">DSM 18005</strain>
    </source>
</reference>
<dbReference type="OrthoDB" id="9799110at2"/>
<dbReference type="GO" id="GO:0005829">
    <property type="term" value="C:cytosol"/>
    <property type="evidence" value="ECO:0007669"/>
    <property type="project" value="TreeGrafter"/>
</dbReference>
<organism evidence="12 13">
    <name type="scientific">Malaciobacter halophilus</name>
    <dbReference type="NCBI Taxonomy" id="197482"/>
    <lineage>
        <taxon>Bacteria</taxon>
        <taxon>Pseudomonadati</taxon>
        <taxon>Campylobacterota</taxon>
        <taxon>Epsilonproteobacteria</taxon>
        <taxon>Campylobacterales</taxon>
        <taxon>Arcobacteraceae</taxon>
        <taxon>Malaciobacter</taxon>
    </lineage>
</organism>
<comment type="caution">
    <text evidence="12">The sequence shown here is derived from an EMBL/GenBank/DDBJ whole genome shotgun (WGS) entry which is preliminary data.</text>
</comment>
<dbReference type="Gene3D" id="3.30.2130.10">
    <property type="entry name" value="VC0802-like"/>
    <property type="match status" value="1"/>
</dbReference>
<keyword evidence="3 9" id="KW-0808">Transferase</keyword>
<dbReference type="GO" id="GO:0009089">
    <property type="term" value="P:lysine biosynthetic process via diaminopimelate"/>
    <property type="evidence" value="ECO:0007669"/>
    <property type="project" value="UniProtKB-UniPathway"/>
</dbReference>
<dbReference type="RefSeq" id="WP_101184714.1">
    <property type="nucleotide sequence ID" value="NZ_CP031218.1"/>
</dbReference>
<keyword evidence="6 8" id="KW-0067">ATP-binding</keyword>
<evidence type="ECO:0000256" key="3">
    <source>
        <dbReference type="ARBA" id="ARBA00022679"/>
    </source>
</evidence>
<dbReference type="UniPathway" id="UPA00050">
    <property type="reaction ID" value="UER00461"/>
</dbReference>
<dbReference type="Gene3D" id="3.40.1160.10">
    <property type="entry name" value="Acetylglutamate kinase-like"/>
    <property type="match status" value="1"/>
</dbReference>
<feature type="binding site" evidence="8">
    <location>
        <position position="230"/>
    </location>
    <ligand>
        <name>ATP</name>
        <dbReference type="ChEBI" id="CHEBI:30616"/>
    </ligand>
</feature>
<comment type="pathway">
    <text evidence="10">Amino-acid biosynthesis; L-threonine biosynthesis; L-threonine from L-aspartate: step 1/5.</text>
</comment>
<dbReference type="NCBIfam" id="TIGR00657">
    <property type="entry name" value="asp_kinases"/>
    <property type="match status" value="1"/>
</dbReference>
<dbReference type="Pfam" id="PF00696">
    <property type="entry name" value="AA_kinase"/>
    <property type="match status" value="1"/>
</dbReference>
<evidence type="ECO:0000256" key="6">
    <source>
        <dbReference type="ARBA" id="ARBA00022840"/>
    </source>
</evidence>
<sequence length="459" mass="51958">MKVCKFGGSSVKNSTQIKKIVDIVKRDEKRQVIVVSAPGRDEEYDEKITDHLLNLATEGSHFLEQKIEISTKNSFDAIMKKYEKLCDDLSIQKKKILDALKKDLTSCDLKDDKKQAFFLSRGEHYNAKIIADYMKKVGLNIKLMLPEDFGFILDNEYTDGKVQPQTYDNIKKHFTLKDDEKVIVPGFYGVTPKGEISVMSRGGSDLTGGELAYALDADMYENWTDTNGVYEVDPRVIPDAKVIPRLTFKELRLLSSKGFNVFHFNAMLNCKKSKIPIRVRNTNNPTNKGTLILSERVPMEKLVGVAKLDNMASIHIQKDMLGEEIGFTAELLKIFGEFHINTYHYPTDKDDLAILVEQEDLKGNINNLRREIDKRLKPDNIFVTYSLSVITLVGIGLKEDSFTIVDAIAALKENNIAFEMFDMSPSKISFHIGVAQNISDIALETLYDKLLAKENNCIC</sequence>
<evidence type="ECO:0000256" key="4">
    <source>
        <dbReference type="ARBA" id="ARBA00022741"/>
    </source>
</evidence>
<dbReference type="PANTHER" id="PTHR21499">
    <property type="entry name" value="ASPARTATE KINASE"/>
    <property type="match status" value="1"/>
</dbReference>
<dbReference type="InterPro" id="IPR001341">
    <property type="entry name" value="Asp_kinase"/>
</dbReference>
<keyword evidence="10" id="KW-0028">Amino-acid biosynthesis</keyword>
<dbReference type="InterPro" id="IPR045865">
    <property type="entry name" value="ACT-like_dom_sf"/>
</dbReference>
<comment type="catalytic activity">
    <reaction evidence="7 9">
        <text>L-aspartate + ATP = 4-phospho-L-aspartate + ADP</text>
        <dbReference type="Rhea" id="RHEA:23776"/>
        <dbReference type="ChEBI" id="CHEBI:29991"/>
        <dbReference type="ChEBI" id="CHEBI:30616"/>
        <dbReference type="ChEBI" id="CHEBI:57535"/>
        <dbReference type="ChEBI" id="CHEBI:456216"/>
        <dbReference type="EC" id="2.7.2.4"/>
    </reaction>
</comment>
<evidence type="ECO:0000256" key="1">
    <source>
        <dbReference type="ARBA" id="ARBA00004766"/>
    </source>
</evidence>
<comment type="pathway">
    <text evidence="1 10">Amino-acid biosynthesis; L-lysine biosynthesis via DAP pathway; (S)-tetrahydrodipicolinate from L-aspartate: step 1/4.</text>
</comment>
<dbReference type="PANTHER" id="PTHR21499:SF67">
    <property type="entry name" value="ASPARTOKINASE 3"/>
    <property type="match status" value="1"/>
</dbReference>
<dbReference type="EC" id="2.7.2.4" evidence="9"/>
<dbReference type="InterPro" id="IPR036393">
    <property type="entry name" value="AceGlu_kinase-like_sf"/>
</dbReference>
<dbReference type="KEGG" id="ahs:AHALO_1557"/>
<evidence type="ECO:0000259" key="11">
    <source>
        <dbReference type="Pfam" id="PF00696"/>
    </source>
</evidence>
<evidence type="ECO:0000256" key="8">
    <source>
        <dbReference type="PIRSR" id="PIRSR000726-1"/>
    </source>
</evidence>
<evidence type="ECO:0000256" key="10">
    <source>
        <dbReference type="RuleBase" id="RU004249"/>
    </source>
</evidence>
<comment type="similarity">
    <text evidence="2 9">Belongs to the aspartokinase family.</text>
</comment>
<dbReference type="UniPathway" id="UPA00034">
    <property type="reaction ID" value="UER00015"/>
</dbReference>
<dbReference type="SUPFAM" id="SSF53633">
    <property type="entry name" value="Carbamate kinase-like"/>
    <property type="match status" value="1"/>
</dbReference>
<keyword evidence="5 9" id="KW-0418">Kinase</keyword>
<feature type="binding site" evidence="8">
    <location>
        <position position="235"/>
    </location>
    <ligand>
        <name>ATP</name>
        <dbReference type="ChEBI" id="CHEBI:30616"/>
    </ligand>
</feature>
<dbReference type="PIRSF" id="PIRSF000726">
    <property type="entry name" value="Asp_kin"/>
    <property type="match status" value="1"/>
</dbReference>
<dbReference type="EMBL" id="NXIF01000027">
    <property type="protein sequence ID" value="PKI80754.1"/>
    <property type="molecule type" value="Genomic_DNA"/>
</dbReference>
<evidence type="ECO:0000313" key="13">
    <source>
        <dbReference type="Proteomes" id="UP000233248"/>
    </source>
</evidence>
<keyword evidence="4 8" id="KW-0547">Nucleotide-binding</keyword>
<dbReference type="InterPro" id="IPR042199">
    <property type="entry name" value="AsparK_Bifunc_asparK/hSer_DH"/>
</dbReference>
<dbReference type="InterPro" id="IPR018042">
    <property type="entry name" value="Aspartate_kinase_CS"/>
</dbReference>
<dbReference type="SUPFAM" id="SSF55021">
    <property type="entry name" value="ACT-like"/>
    <property type="match status" value="1"/>
</dbReference>
<feature type="binding site" evidence="8">
    <location>
        <begin position="224"/>
        <end position="225"/>
    </location>
    <ligand>
        <name>ATP</name>
        <dbReference type="ChEBI" id="CHEBI:30616"/>
    </ligand>
</feature>
<dbReference type="Proteomes" id="UP000233248">
    <property type="component" value="Unassembled WGS sequence"/>
</dbReference>
<dbReference type="GO" id="GO:0004072">
    <property type="term" value="F:aspartate kinase activity"/>
    <property type="evidence" value="ECO:0007669"/>
    <property type="project" value="UniProtKB-EC"/>
</dbReference>
<comment type="pathway">
    <text evidence="10">Amino-acid biosynthesis; L-methionine biosynthesis via de novo pathway; L-homoserine from L-aspartate: step 1/3.</text>
</comment>
<gene>
    <name evidence="12" type="ORF">CP960_07050</name>
</gene>
<dbReference type="InterPro" id="IPR005260">
    <property type="entry name" value="Asp_kin_monofn"/>
</dbReference>
<accession>A0A2N1J2M4</accession>